<evidence type="ECO:0000259" key="1">
    <source>
        <dbReference type="Pfam" id="PF04149"/>
    </source>
</evidence>
<dbReference type="Proteomes" id="UP000682416">
    <property type="component" value="Chromosome"/>
</dbReference>
<accession>A0A975QJK4</accession>
<feature type="domain" description="DUF397" evidence="1">
    <location>
        <begin position="25"/>
        <end position="77"/>
    </location>
</feature>
<reference evidence="2" key="1">
    <citation type="submission" date="2021-05" db="EMBL/GenBank/DDBJ databases">
        <authorList>
            <person name="Kaiqin L."/>
            <person name="Jian G."/>
        </authorList>
    </citation>
    <scope>NUCLEOTIDE SEQUENCE</scope>
    <source>
        <strain evidence="2">HDS5</strain>
    </source>
</reference>
<name>A0A975QJK4_9ACTN</name>
<protein>
    <submittedName>
        <fullName evidence="2">DUF397 domain-containing protein</fullName>
    </submittedName>
</protein>
<dbReference type="InterPro" id="IPR007278">
    <property type="entry name" value="DUF397"/>
</dbReference>
<keyword evidence="3" id="KW-1185">Reference proteome</keyword>
<dbReference type="KEGG" id="nec:KGD82_01365"/>
<sequence>MHPDTTELTFHKSSYSNPQNCVEVARYRKSSHSANASDCVEVADLPTGAAVRDTQNRERGHLAFASPEWRAFLAGVRLN</sequence>
<dbReference type="AlphaFoldDB" id="A0A975QJK4"/>
<dbReference type="EMBL" id="CP074402">
    <property type="protein sequence ID" value="QVJ01746.1"/>
    <property type="molecule type" value="Genomic_DNA"/>
</dbReference>
<organism evidence="2 3">
    <name type="scientific">Nocardiopsis eucommiae</name>
    <dbReference type="NCBI Taxonomy" id="2831970"/>
    <lineage>
        <taxon>Bacteria</taxon>
        <taxon>Bacillati</taxon>
        <taxon>Actinomycetota</taxon>
        <taxon>Actinomycetes</taxon>
        <taxon>Streptosporangiales</taxon>
        <taxon>Nocardiopsidaceae</taxon>
        <taxon>Nocardiopsis</taxon>
    </lineage>
</organism>
<evidence type="ECO:0000313" key="2">
    <source>
        <dbReference type="EMBL" id="QVJ01746.1"/>
    </source>
</evidence>
<proteinExistence type="predicted"/>
<evidence type="ECO:0000313" key="3">
    <source>
        <dbReference type="Proteomes" id="UP000682416"/>
    </source>
</evidence>
<gene>
    <name evidence="2" type="ORF">KGD82_01365</name>
</gene>
<dbReference type="Pfam" id="PF04149">
    <property type="entry name" value="DUF397"/>
    <property type="match status" value="1"/>
</dbReference>